<accession>U5EA85</accession>
<evidence type="ECO:0000313" key="2">
    <source>
        <dbReference type="Proteomes" id="UP000017048"/>
    </source>
</evidence>
<reference evidence="1 2" key="1">
    <citation type="journal article" date="2014" name="BMC Genomics">
        <title>Genome based analysis of type-I polyketide synthase and nonribosomal peptide synthetase gene clusters in seven strains of five representative Nocardia species.</title>
        <authorList>
            <person name="Komaki H."/>
            <person name="Ichikawa N."/>
            <person name="Hosoyama A."/>
            <person name="Takahashi-Nakaguchi A."/>
            <person name="Matsuzawa T."/>
            <person name="Suzuki K."/>
            <person name="Fujita N."/>
            <person name="Gonoi T."/>
        </authorList>
    </citation>
    <scope>NUCLEOTIDE SEQUENCE [LARGE SCALE GENOMIC DNA]</scope>
    <source>
        <strain evidence="1 2">NBRC 15531</strain>
    </source>
</reference>
<proteinExistence type="predicted"/>
<keyword evidence="2" id="KW-1185">Reference proteome</keyword>
<dbReference type="Gene3D" id="3.30.450.410">
    <property type="match status" value="1"/>
</dbReference>
<dbReference type="GO" id="GO:0018836">
    <property type="term" value="F:alkylmercury lyase activity"/>
    <property type="evidence" value="ECO:0007669"/>
    <property type="project" value="InterPro"/>
</dbReference>
<dbReference type="Pfam" id="PF03243">
    <property type="entry name" value="MerB"/>
    <property type="match status" value="1"/>
</dbReference>
<dbReference type="InterPro" id="IPR004927">
    <property type="entry name" value="MerB"/>
</dbReference>
<gene>
    <name evidence="1" type="ORF">NCAST_19_00430</name>
</gene>
<dbReference type="InterPro" id="IPR053717">
    <property type="entry name" value="MerB_lyase_sf"/>
</dbReference>
<dbReference type="AlphaFoldDB" id="U5EA85"/>
<dbReference type="Proteomes" id="UP000017048">
    <property type="component" value="Unassembled WGS sequence"/>
</dbReference>
<dbReference type="eggNOG" id="COG1249">
    <property type="taxonomic scope" value="Bacteria"/>
</dbReference>
<sequence>MRLEILQVADCPNVPVLEERIRRAVADRPVDVEIVHRVIDNAEQAASAGMTGSPTLLVDGRDPFAVDGSVTSVSCRLYPSANGLDGAPSVSALRTALGLDEAEGVSDGDEITACCPSESGAASALDELSSQRDDARPANPVERAVHHAILRGFAERGRPPTAMEISEVVAGQYVSIASVLRRLHETDVIRLNGDGEIASAYPFSGTPTPHRVQIIDGPIVYAMCAVDALGLAAMLDTDVEVSSADPVTHAPITVVIHSQHLTADPATAVVFVGGQANQETTADACCNYLNFFTDRPAAEAWAADHPEVSGLVLDLPQAHDLGNQIFANMLHGVS</sequence>
<name>U5EA85_NOCAS</name>
<comment type="caution">
    <text evidence="1">The sequence shown here is derived from an EMBL/GenBank/DDBJ whole genome shotgun (WGS) entry which is preliminary data.</text>
</comment>
<dbReference type="OrthoDB" id="7185309at2"/>
<dbReference type="STRING" id="1824.SAMN05444423_10834"/>
<dbReference type="EMBL" id="BAFO02000019">
    <property type="protein sequence ID" value="GAD83341.1"/>
    <property type="molecule type" value="Genomic_DNA"/>
</dbReference>
<dbReference type="Gene3D" id="3.40.30.10">
    <property type="entry name" value="Glutaredoxin"/>
    <property type="match status" value="1"/>
</dbReference>
<evidence type="ECO:0000313" key="1">
    <source>
        <dbReference type="EMBL" id="GAD83341.1"/>
    </source>
</evidence>
<dbReference type="GeneID" id="91518263"/>
<organism evidence="1 2">
    <name type="scientific">Nocardia asteroides NBRC 15531</name>
    <dbReference type="NCBI Taxonomy" id="1110697"/>
    <lineage>
        <taxon>Bacteria</taxon>
        <taxon>Bacillati</taxon>
        <taxon>Actinomycetota</taxon>
        <taxon>Actinomycetes</taxon>
        <taxon>Mycobacteriales</taxon>
        <taxon>Nocardiaceae</taxon>
        <taxon>Nocardia</taxon>
    </lineage>
</organism>
<keyword evidence="1" id="KW-0456">Lyase</keyword>
<dbReference type="SUPFAM" id="SSF160387">
    <property type="entry name" value="NosL/MerB-like"/>
    <property type="match status" value="1"/>
</dbReference>
<protein>
    <submittedName>
        <fullName evidence="1">Alkylmercury lyase family protein</fullName>
    </submittedName>
</protein>
<dbReference type="RefSeq" id="WP_022566049.1">
    <property type="nucleotide sequence ID" value="NZ_BAFO02000019.1"/>
</dbReference>